<dbReference type="EMBL" id="JAMQON010000007">
    <property type="protein sequence ID" value="MDS0261687.1"/>
    <property type="molecule type" value="Genomic_DNA"/>
</dbReference>
<dbReference type="InterPro" id="IPR008978">
    <property type="entry name" value="HSP20-like_chaperone"/>
</dbReference>
<evidence type="ECO:0000313" key="5">
    <source>
        <dbReference type="EMBL" id="MDS0261687.1"/>
    </source>
</evidence>
<dbReference type="InterPro" id="IPR031107">
    <property type="entry name" value="Small_HSP"/>
</dbReference>
<dbReference type="Proteomes" id="UP001259659">
    <property type="component" value="Unassembled WGS sequence"/>
</dbReference>
<comment type="similarity">
    <text evidence="1 2">Belongs to the small heat shock protein (HSP20) family.</text>
</comment>
<evidence type="ECO:0000313" key="6">
    <source>
        <dbReference type="Proteomes" id="UP001259659"/>
    </source>
</evidence>
<dbReference type="RefSeq" id="WP_310921599.1">
    <property type="nucleotide sequence ID" value="NZ_JAMQON010000007.1"/>
</dbReference>
<evidence type="ECO:0000256" key="1">
    <source>
        <dbReference type="PROSITE-ProRule" id="PRU00285"/>
    </source>
</evidence>
<dbReference type="SUPFAM" id="SSF49764">
    <property type="entry name" value="HSP20-like chaperones"/>
    <property type="match status" value="1"/>
</dbReference>
<evidence type="ECO:0000256" key="2">
    <source>
        <dbReference type="RuleBase" id="RU003616"/>
    </source>
</evidence>
<protein>
    <submittedName>
        <fullName evidence="5">Hsp20/alpha crystallin family protein</fullName>
    </submittedName>
</protein>
<dbReference type="CDD" id="cd06464">
    <property type="entry name" value="ACD_sHsps-like"/>
    <property type="match status" value="1"/>
</dbReference>
<dbReference type="InterPro" id="IPR002068">
    <property type="entry name" value="A-crystallin/Hsp20_dom"/>
</dbReference>
<feature type="region of interest" description="Disordered" evidence="3">
    <location>
        <begin position="67"/>
        <end position="106"/>
    </location>
</feature>
<sequence>MSDRDPLGEIERAFDVLGDQFGVAAGTVPTDVVDEGDSFVVHADLPGYDSDDIDVQLAEGRTLTISAEQSEESEVESGTYVQRERRRQSTSRTVRLPEAVEESETAASYEGGVLTVTLPKVTAEDDGGTNIPVN</sequence>
<evidence type="ECO:0000259" key="4">
    <source>
        <dbReference type="PROSITE" id="PS01031"/>
    </source>
</evidence>
<evidence type="ECO:0000256" key="3">
    <source>
        <dbReference type="SAM" id="MobiDB-lite"/>
    </source>
</evidence>
<proteinExistence type="inferred from homology"/>
<keyword evidence="6" id="KW-1185">Reference proteome</keyword>
<dbReference type="Gene3D" id="2.60.40.790">
    <property type="match status" value="1"/>
</dbReference>
<dbReference type="PANTHER" id="PTHR11527">
    <property type="entry name" value="HEAT-SHOCK PROTEIN 20 FAMILY MEMBER"/>
    <property type="match status" value="1"/>
</dbReference>
<gene>
    <name evidence="5" type="ORF">NDI56_19980</name>
</gene>
<reference evidence="5 6" key="1">
    <citation type="submission" date="2022-06" db="EMBL/GenBank/DDBJ databases">
        <title>Haloarcula sp. a new haloarchaeum isolate from saline soil.</title>
        <authorList>
            <person name="Strakova D."/>
            <person name="Galisteo C."/>
            <person name="Sanchez-Porro C."/>
            <person name="Ventosa A."/>
        </authorList>
    </citation>
    <scope>NUCLEOTIDE SEQUENCE [LARGE SCALE GENOMIC DNA]</scope>
    <source>
        <strain evidence="5 6">S1CR25-12</strain>
    </source>
</reference>
<dbReference type="PROSITE" id="PS01031">
    <property type="entry name" value="SHSP"/>
    <property type="match status" value="1"/>
</dbReference>
<organism evidence="5 6">
    <name type="scientific">Haloarcula saliterrae</name>
    <dbReference type="NCBI Taxonomy" id="2950534"/>
    <lineage>
        <taxon>Archaea</taxon>
        <taxon>Methanobacteriati</taxon>
        <taxon>Methanobacteriota</taxon>
        <taxon>Stenosarchaea group</taxon>
        <taxon>Halobacteria</taxon>
        <taxon>Halobacteriales</taxon>
        <taxon>Haloarculaceae</taxon>
        <taxon>Haloarcula</taxon>
    </lineage>
</organism>
<feature type="domain" description="SHSP" evidence="4">
    <location>
        <begin position="21"/>
        <end position="134"/>
    </location>
</feature>
<name>A0ABU2FHE2_9EURY</name>
<dbReference type="Pfam" id="PF00011">
    <property type="entry name" value="HSP20"/>
    <property type="match status" value="1"/>
</dbReference>
<accession>A0ABU2FHE2</accession>
<comment type="caution">
    <text evidence="5">The sequence shown here is derived from an EMBL/GenBank/DDBJ whole genome shotgun (WGS) entry which is preliminary data.</text>
</comment>